<dbReference type="EMBL" id="BLIR01000001">
    <property type="protein sequence ID" value="GFE39768.1"/>
    <property type="molecule type" value="Genomic_DNA"/>
</dbReference>
<evidence type="ECO:0000256" key="1">
    <source>
        <dbReference type="SAM" id="MobiDB-lite"/>
    </source>
</evidence>
<accession>A0A640UUG4</accession>
<evidence type="ECO:0000313" key="2">
    <source>
        <dbReference type="EMBL" id="GFE39768.1"/>
    </source>
</evidence>
<protein>
    <submittedName>
        <fullName evidence="2">Uncharacterized protein</fullName>
    </submittedName>
</protein>
<feature type="compositionally biased region" description="Low complexity" evidence="1">
    <location>
        <begin position="46"/>
        <end position="66"/>
    </location>
</feature>
<dbReference type="OrthoDB" id="10003910at2"/>
<dbReference type="GeneID" id="96285531"/>
<feature type="region of interest" description="Disordered" evidence="1">
    <location>
        <begin position="26"/>
        <end position="89"/>
    </location>
</feature>
<dbReference type="Proteomes" id="UP000431826">
    <property type="component" value="Unassembled WGS sequence"/>
</dbReference>
<dbReference type="AlphaFoldDB" id="A0A640UUG4"/>
<keyword evidence="3" id="KW-1185">Reference proteome</keyword>
<gene>
    <name evidence="2" type="ORF">Stube_44410</name>
</gene>
<evidence type="ECO:0000313" key="3">
    <source>
        <dbReference type="Proteomes" id="UP000431826"/>
    </source>
</evidence>
<organism evidence="2 3">
    <name type="scientific">Streptomyces tubercidicus</name>
    <dbReference type="NCBI Taxonomy" id="47759"/>
    <lineage>
        <taxon>Bacteria</taxon>
        <taxon>Bacillati</taxon>
        <taxon>Actinomycetota</taxon>
        <taxon>Actinomycetes</taxon>
        <taxon>Kitasatosporales</taxon>
        <taxon>Streptomycetaceae</taxon>
        <taxon>Streptomyces</taxon>
    </lineage>
</organism>
<dbReference type="RefSeq" id="WP_159745827.1">
    <property type="nucleotide sequence ID" value="NZ_BLIR01000001.1"/>
</dbReference>
<reference evidence="2 3" key="1">
    <citation type="submission" date="2019-12" db="EMBL/GenBank/DDBJ databases">
        <title>Whole genome shotgun sequence of Streptomyces tubercidicus NBRC 13090.</title>
        <authorList>
            <person name="Ichikawa N."/>
            <person name="Kimura A."/>
            <person name="Kitahashi Y."/>
            <person name="Komaki H."/>
            <person name="Tamura T."/>
        </authorList>
    </citation>
    <scope>NUCLEOTIDE SEQUENCE [LARGE SCALE GENOMIC DNA]</scope>
    <source>
        <strain evidence="2 3">NBRC 13090</strain>
    </source>
</reference>
<proteinExistence type="predicted"/>
<name>A0A640UUG4_9ACTN</name>
<sequence length="174" mass="17617">MRTISTLRWVNGVGALIPARTATAPERVRSGGDLSLPIPLPDEESAPVSAAVPAPASGTAPSAPAPHRTHPLRTPHGNGSAQATRRRTTTAALPAGRCPLSVHGEPAGSAFPCADGDIARTKGVHSAVPAPVKGNCGIRGAGRSLRNGSVTMTAARVTGTRPAVYLAAEFSNQV</sequence>
<comment type="caution">
    <text evidence="2">The sequence shown here is derived from an EMBL/GenBank/DDBJ whole genome shotgun (WGS) entry which is preliminary data.</text>
</comment>